<evidence type="ECO:0000256" key="1">
    <source>
        <dbReference type="SAM" id="SignalP"/>
    </source>
</evidence>
<reference evidence="2 3" key="1">
    <citation type="journal article" date="2021" name="BMC Genomics">
        <title>Datura genome reveals duplications of psychoactive alkaloid biosynthetic genes and high mutation rate following tissue culture.</title>
        <authorList>
            <person name="Rajewski A."/>
            <person name="Carter-House D."/>
            <person name="Stajich J."/>
            <person name="Litt A."/>
        </authorList>
    </citation>
    <scope>NUCLEOTIDE SEQUENCE [LARGE SCALE GENOMIC DNA]</scope>
    <source>
        <strain evidence="2">AR-01</strain>
    </source>
</reference>
<dbReference type="Proteomes" id="UP000823775">
    <property type="component" value="Unassembled WGS sequence"/>
</dbReference>
<name>A0ABS8V5U2_DATST</name>
<gene>
    <name evidence="2" type="ORF">HAX54_029385</name>
</gene>
<accession>A0ABS8V5U2</accession>
<evidence type="ECO:0000313" key="3">
    <source>
        <dbReference type="Proteomes" id="UP000823775"/>
    </source>
</evidence>
<comment type="caution">
    <text evidence="2">The sequence shown here is derived from an EMBL/GenBank/DDBJ whole genome shotgun (WGS) entry which is preliminary data.</text>
</comment>
<keyword evidence="3" id="KW-1185">Reference proteome</keyword>
<feature type="non-terminal residue" evidence="2">
    <location>
        <position position="1"/>
    </location>
</feature>
<feature type="chain" id="PRO_5045090612" evidence="1">
    <location>
        <begin position="24"/>
        <end position="63"/>
    </location>
</feature>
<dbReference type="EMBL" id="JACEIK010003640">
    <property type="protein sequence ID" value="MCD9642530.1"/>
    <property type="molecule type" value="Genomic_DNA"/>
</dbReference>
<organism evidence="2 3">
    <name type="scientific">Datura stramonium</name>
    <name type="common">Jimsonweed</name>
    <name type="synonym">Common thornapple</name>
    <dbReference type="NCBI Taxonomy" id="4076"/>
    <lineage>
        <taxon>Eukaryota</taxon>
        <taxon>Viridiplantae</taxon>
        <taxon>Streptophyta</taxon>
        <taxon>Embryophyta</taxon>
        <taxon>Tracheophyta</taxon>
        <taxon>Spermatophyta</taxon>
        <taxon>Magnoliopsida</taxon>
        <taxon>eudicotyledons</taxon>
        <taxon>Gunneridae</taxon>
        <taxon>Pentapetalae</taxon>
        <taxon>asterids</taxon>
        <taxon>lamiids</taxon>
        <taxon>Solanales</taxon>
        <taxon>Solanaceae</taxon>
        <taxon>Solanoideae</taxon>
        <taxon>Datureae</taxon>
        <taxon>Datura</taxon>
    </lineage>
</organism>
<protein>
    <submittedName>
        <fullName evidence="2">Uncharacterized protein</fullName>
    </submittedName>
</protein>
<proteinExistence type="predicted"/>
<feature type="signal peptide" evidence="1">
    <location>
        <begin position="1"/>
        <end position="23"/>
    </location>
</feature>
<keyword evidence="1" id="KW-0732">Signal</keyword>
<evidence type="ECO:0000313" key="2">
    <source>
        <dbReference type="EMBL" id="MCD9642530.1"/>
    </source>
</evidence>
<sequence length="63" mass="7165">AFKIKVCYVVLLLMPFGPYGVMPRSWHVKAQGSGRQNESGLLVSNRGNCHLWVPIYAGWYLQQ</sequence>